<evidence type="ECO:0000256" key="1">
    <source>
        <dbReference type="ARBA" id="ARBA00007154"/>
    </source>
</evidence>
<evidence type="ECO:0000313" key="5">
    <source>
        <dbReference type="EMBL" id="PHP66730.1"/>
    </source>
</evidence>
<dbReference type="InterPro" id="IPR004165">
    <property type="entry name" value="CoA_trans_fam_I"/>
</dbReference>
<evidence type="ECO:0000313" key="6">
    <source>
        <dbReference type="Proteomes" id="UP000221168"/>
    </source>
</evidence>
<dbReference type="InterPro" id="IPR037171">
    <property type="entry name" value="NagB/RpiA_transferase-like"/>
</dbReference>
<comment type="catalytic activity">
    <reaction evidence="3">
        <text>an acyl-CoA + acetate = a carboxylate + acetyl-CoA</text>
        <dbReference type="Rhea" id="RHEA:13381"/>
        <dbReference type="ChEBI" id="CHEBI:29067"/>
        <dbReference type="ChEBI" id="CHEBI:30089"/>
        <dbReference type="ChEBI" id="CHEBI:57288"/>
        <dbReference type="ChEBI" id="CHEBI:58342"/>
        <dbReference type="EC" id="2.8.3.8"/>
    </reaction>
</comment>
<dbReference type="PIRSF" id="PIRSF000858">
    <property type="entry name" value="SCOT-t"/>
    <property type="match status" value="1"/>
</dbReference>
<dbReference type="GO" id="GO:0008775">
    <property type="term" value="F:acetate CoA-transferase activity"/>
    <property type="evidence" value="ECO:0007669"/>
    <property type="project" value="UniProtKB-EC"/>
</dbReference>
<dbReference type="EC" id="2.8.3.8" evidence="3"/>
<accession>A0A2G1QMQ3</accession>
<evidence type="ECO:0000256" key="4">
    <source>
        <dbReference type="PIRSR" id="PIRSR000858-1"/>
    </source>
</evidence>
<dbReference type="GO" id="GO:0046952">
    <property type="term" value="P:ketone body catabolic process"/>
    <property type="evidence" value="ECO:0007669"/>
    <property type="project" value="InterPro"/>
</dbReference>
<evidence type="ECO:0000256" key="2">
    <source>
        <dbReference type="ARBA" id="ARBA00022679"/>
    </source>
</evidence>
<name>A0A2G1QMQ3_9HYPH</name>
<reference evidence="5 6" key="1">
    <citation type="submission" date="2017-10" db="EMBL/GenBank/DDBJ databases">
        <title>Sedimentibacterium mangrovi gen. nov., sp. nov., a novel member of family Phyllobacteriacea isolated from mangrove sediment.</title>
        <authorList>
            <person name="Liao H."/>
            <person name="Tian Y."/>
        </authorList>
    </citation>
    <scope>NUCLEOTIDE SEQUENCE [LARGE SCALE GENOMIC DNA]</scope>
    <source>
        <strain evidence="5 6">X9-2-2</strain>
    </source>
</reference>
<feature type="active site" description="5-glutamyl coenzyme A thioester intermediate" evidence="4">
    <location>
        <position position="323"/>
    </location>
</feature>
<comment type="caution">
    <text evidence="5">The sequence shown here is derived from an EMBL/GenBank/DDBJ whole genome shotgun (WGS) entry which is preliminary data.</text>
</comment>
<evidence type="ECO:0000256" key="3">
    <source>
        <dbReference type="PIRNR" id="PIRNR000858"/>
    </source>
</evidence>
<dbReference type="SUPFAM" id="SSF100950">
    <property type="entry name" value="NagB/RpiA/CoA transferase-like"/>
    <property type="match status" value="2"/>
</dbReference>
<protein>
    <recommendedName>
        <fullName evidence="3">Acetate CoA-transferase YdiF</fullName>
        <ecNumber evidence="3">2.8.3.8</ecNumber>
    </recommendedName>
</protein>
<proteinExistence type="inferred from homology"/>
<dbReference type="EMBL" id="PDVP01000007">
    <property type="protein sequence ID" value="PHP66730.1"/>
    <property type="molecule type" value="Genomic_DNA"/>
</dbReference>
<dbReference type="InterPro" id="IPR014388">
    <property type="entry name" value="3-oxoacid_CoA-transferase"/>
</dbReference>
<sequence>MMDNKFMTAAEAVALVPDGATIGLIGGGGGLCEAMALHEAIERRFLDTGHPKDMTLVHALGIGNRKDTGVNRFAHHGMVRKVIGGHWPWSPRMQQMAARDEIEAHVLPGGVAMQLMREIAAKRPGLFTHVGLGTFIDPRVDGGRMNGAAKDPLCEVVTIGGQEYLRYLPFSMDACLLKGSIADDEGNISLDEEPANVDSYAMAAAVHNCGGVVIVQVREKVKAGALGARQVRIPGALVDAIVVDPDQRQGYEIVYDPAISGQQRVAEAAPRMPEFSIRRIVAERARHELSDGAVINYGFGIPDQVASIVAARGDHDRYYQTIEHGTYGGTLLTGTLFGYARNASCMLDGPSQFDFYSGGGLDIAFLGFGQVDRHGNVNASKLGGVPVGPGGFIDIAQNARKVVFCGTFDAKGTDMASGDGRLSITRQGEVRKFVADVDQITFSGAQSVAQGQEALYVTERCVFRLTGKGLMLTEVAPGIDPERDVLQQMDFRPLVADDLKTMDTDCFTA</sequence>
<comment type="similarity">
    <text evidence="1 3">Belongs to the 3-oxoacid CoA-transferase family.</text>
</comment>
<dbReference type="OrthoDB" id="9805230at2"/>
<dbReference type="AlphaFoldDB" id="A0A2G1QMQ3"/>
<keyword evidence="2 3" id="KW-0808">Transferase</keyword>
<dbReference type="Proteomes" id="UP000221168">
    <property type="component" value="Unassembled WGS sequence"/>
</dbReference>
<dbReference type="SMART" id="SM00882">
    <property type="entry name" value="CoA_trans"/>
    <property type="match status" value="2"/>
</dbReference>
<comment type="function">
    <text evidence="3">CoA transferase having broad substrate specificity for short-chain acyl-CoA thioesters with the activity decreasing when the length of the carboxylic acid chain exceeds four carbons.</text>
</comment>
<dbReference type="PANTHER" id="PTHR43293">
    <property type="entry name" value="ACETATE COA-TRANSFERASE YDIF"/>
    <property type="match status" value="1"/>
</dbReference>
<dbReference type="Gene3D" id="3.40.1080.10">
    <property type="entry name" value="Glutaconate Coenzyme A-transferase"/>
    <property type="match status" value="2"/>
</dbReference>
<gene>
    <name evidence="5" type="ORF">CSC94_13510</name>
</gene>
<keyword evidence="6" id="KW-1185">Reference proteome</keyword>
<dbReference type="Pfam" id="PF01144">
    <property type="entry name" value="CoA_trans"/>
    <property type="match status" value="1"/>
</dbReference>
<organism evidence="5 6">
    <name type="scientific">Zhengella mangrovi</name>
    <dbReference type="NCBI Taxonomy" id="1982044"/>
    <lineage>
        <taxon>Bacteria</taxon>
        <taxon>Pseudomonadati</taxon>
        <taxon>Pseudomonadota</taxon>
        <taxon>Alphaproteobacteria</taxon>
        <taxon>Hyphomicrobiales</taxon>
        <taxon>Notoacmeibacteraceae</taxon>
        <taxon>Zhengella</taxon>
    </lineage>
</organism>
<dbReference type="PANTHER" id="PTHR43293:SF3">
    <property type="entry name" value="CHOLESTEROL RING-CLEAVING HYDROLASE IPDB SUBUNIT"/>
    <property type="match status" value="1"/>
</dbReference>